<name>A0A174Z9U2_9FIRM</name>
<gene>
    <name evidence="1" type="ORF">ERS852540_00563</name>
</gene>
<organism evidence="1 2">
    <name type="scientific">[Eubacterium] siraeum</name>
    <dbReference type="NCBI Taxonomy" id="39492"/>
    <lineage>
        <taxon>Bacteria</taxon>
        <taxon>Bacillati</taxon>
        <taxon>Bacillota</taxon>
        <taxon>Clostridia</taxon>
        <taxon>Eubacteriales</taxon>
        <taxon>Oscillospiraceae</taxon>
        <taxon>Oscillospiraceae incertae sedis</taxon>
    </lineage>
</organism>
<evidence type="ECO:0000313" key="1">
    <source>
        <dbReference type="EMBL" id="CUQ82792.1"/>
    </source>
</evidence>
<sequence length="101" mass="11627">MITGLRTREPLGFTKFIEIIQQAAAKKGSVFFLDCKEGHEQVKNGLIVSDCSGWLVPAEEAEEFNAEYMDFSECDCWDKYFAWETWYEDENGELKIDVSVV</sequence>
<dbReference type="OrthoDB" id="2059841at2"/>
<evidence type="ECO:0000313" key="2">
    <source>
        <dbReference type="Proteomes" id="UP000095662"/>
    </source>
</evidence>
<dbReference type="Proteomes" id="UP000095662">
    <property type="component" value="Unassembled WGS sequence"/>
</dbReference>
<proteinExistence type="predicted"/>
<protein>
    <submittedName>
        <fullName evidence="1">Uncharacterized protein</fullName>
    </submittedName>
</protein>
<accession>A0A174Z9U2</accession>
<dbReference type="AlphaFoldDB" id="A0A174Z9U2"/>
<reference evidence="1 2" key="1">
    <citation type="submission" date="2015-09" db="EMBL/GenBank/DDBJ databases">
        <authorList>
            <consortium name="Pathogen Informatics"/>
        </authorList>
    </citation>
    <scope>NUCLEOTIDE SEQUENCE [LARGE SCALE GENOMIC DNA]</scope>
    <source>
        <strain evidence="1 2">2789STDY5834928</strain>
    </source>
</reference>
<dbReference type="EMBL" id="CZBY01000003">
    <property type="protein sequence ID" value="CUQ82792.1"/>
    <property type="molecule type" value="Genomic_DNA"/>
</dbReference>